<dbReference type="InterPro" id="IPR004666">
    <property type="entry name" value="Rp_bS6_RimK/Lys_biosynth_LsyX"/>
</dbReference>
<evidence type="ECO:0000256" key="2">
    <source>
        <dbReference type="ARBA" id="ARBA00022741"/>
    </source>
</evidence>
<dbReference type="PANTHER" id="PTHR21621">
    <property type="entry name" value="RIBOSOMAL PROTEIN S6 MODIFICATION PROTEIN"/>
    <property type="match status" value="1"/>
</dbReference>
<dbReference type="GO" id="GO:0043774">
    <property type="term" value="F:coenzyme F420-2 alpha-glutamyl ligase activity"/>
    <property type="evidence" value="ECO:0007669"/>
    <property type="project" value="TreeGrafter"/>
</dbReference>
<dbReference type="Gene3D" id="3.30.470.20">
    <property type="entry name" value="ATP-grasp fold, B domain"/>
    <property type="match status" value="1"/>
</dbReference>
<dbReference type="Pfam" id="PF03321">
    <property type="entry name" value="GH3"/>
    <property type="match status" value="1"/>
</dbReference>
<dbReference type="InterPro" id="IPR013815">
    <property type="entry name" value="ATP_grasp_subdomain_1"/>
</dbReference>
<dbReference type="EMBL" id="AFWT01000010">
    <property type="protein sequence ID" value="EGV31898.1"/>
    <property type="molecule type" value="Genomic_DNA"/>
</dbReference>
<dbReference type="InterPro" id="IPR011761">
    <property type="entry name" value="ATP-grasp"/>
</dbReference>
<evidence type="ECO:0000259" key="6">
    <source>
        <dbReference type="PROSITE" id="PS50975"/>
    </source>
</evidence>
<dbReference type="GO" id="GO:0005524">
    <property type="term" value="F:ATP binding"/>
    <property type="evidence" value="ECO:0007669"/>
    <property type="project" value="UniProtKB-UniRule"/>
</dbReference>
<dbReference type="PANTHER" id="PTHR21621:SF2">
    <property type="entry name" value="COENZYME GAMMA-F420-2:ALPHA-L-GLUTAMATE LIGASE"/>
    <property type="match status" value="1"/>
</dbReference>
<keyword evidence="1" id="KW-0479">Metal-binding</keyword>
<dbReference type="NCBIfam" id="TIGR00768">
    <property type="entry name" value="rimK_fam"/>
    <property type="match status" value="1"/>
</dbReference>
<dbReference type="InterPro" id="IPR055377">
    <property type="entry name" value="GH3_M"/>
</dbReference>
<evidence type="ECO:0000256" key="4">
    <source>
        <dbReference type="ARBA" id="ARBA00023211"/>
    </source>
</evidence>
<dbReference type="GO" id="GO:0046872">
    <property type="term" value="F:metal ion binding"/>
    <property type="evidence" value="ECO:0007669"/>
    <property type="project" value="UniProtKB-KW"/>
</dbReference>
<sequence length="860" mass="94220">MKSSVTMHGWILYTGKEVRELTRACEEAATAGVELQVVAPKEVQLILDPDDSARFYLRGDFVPAPMFAIAAFVEEADDYNLALLQQLETQGVFCVNRAETLKRTSDKLLTLQLLTAHGIPVPKTILVRPDTSPEFICERLGLPVVLKVLDGSKGHGVTLVQTQQELASLLEMLDAAQCPTGLLAQEFIADSRGRDLRVLVIDGQPRTCMLRSNRSADGFKSNVSAGGGADAYPLNETIIALSKRVIEVMGLDIGGIDLLFKGGGFVVGEANSIPGFQGIESCSDINVPAEILQSIRRRFKARIAARYQTLASETWGLDEWRLKQDLELVQTFIGACSLVEETQQRVLLDILRQGAQTEYGRANGFEAIDSIDAFRQAVPVSQWADFEPYAQRMELGEGDLLFSGQPTHFISTSGTTGHFKNIPESAAGELAKSLVSRARTALLMKMMPDLLDGYFIPLSNVAVMGETAGGIPFGYASGLTLAGAPPEIRRRLAFPPEVLGATDAATLDYLTMRFAMAQPLVRLLVGNNPGRMTALLEAADRRRDEIITDIERGTLSQDLELDAELRRQLEGYLSPDPERAAALRSMLAGRGRLEPRDYWPGLKMISCWLGGTIGRYLEGLIPWLPENVIFTDCGYGASEGKFNVPMRPGAPEAPLAIFGYFFEFQPLAGGEPLLAHELEDGAEYGLIVTSYSGLYRYDLHDIVKVKGFTGGNPNIQFLSKSRDIANLAGEKLAGAVISDVVRRTLAERDLRWRHFCVVADSGAHRYDFCIEPEGDAVPDADWLAAMDAALAEAADGFKLLREQGLIEAPRLILMGTGWLDRLYEGHLRPGVTSAQIKLPLVCDQVPLPDLIERHVELRAR</sequence>
<dbReference type="eggNOG" id="COG0189">
    <property type="taxonomic scope" value="Bacteria"/>
</dbReference>
<evidence type="ECO:0000256" key="3">
    <source>
        <dbReference type="ARBA" id="ARBA00022840"/>
    </source>
</evidence>
<evidence type="ECO:0000256" key="1">
    <source>
        <dbReference type="ARBA" id="ARBA00022723"/>
    </source>
</evidence>
<evidence type="ECO:0000313" key="7">
    <source>
        <dbReference type="EMBL" id="EGV31898.1"/>
    </source>
</evidence>
<dbReference type="GO" id="GO:0005737">
    <property type="term" value="C:cytoplasm"/>
    <property type="evidence" value="ECO:0007669"/>
    <property type="project" value="TreeGrafter"/>
</dbReference>
<keyword evidence="3 5" id="KW-0067">ATP-binding</keyword>
<dbReference type="SUPFAM" id="SSF56059">
    <property type="entry name" value="Glutathione synthetase ATP-binding domain-like"/>
    <property type="match status" value="1"/>
</dbReference>
<dbReference type="STRING" id="765913.ThidrDRAFT_1783"/>
<evidence type="ECO:0000313" key="8">
    <source>
        <dbReference type="Proteomes" id="UP000004200"/>
    </source>
</evidence>
<dbReference type="Pfam" id="PF23571">
    <property type="entry name" value="GH3_M"/>
    <property type="match status" value="1"/>
</dbReference>
<comment type="caution">
    <text evidence="7">The sequence shown here is derived from an EMBL/GenBank/DDBJ whole genome shotgun (WGS) entry which is preliminary data.</text>
</comment>
<organism evidence="7 8">
    <name type="scientific">Thiorhodococcus drewsii AZ1</name>
    <dbReference type="NCBI Taxonomy" id="765913"/>
    <lineage>
        <taxon>Bacteria</taxon>
        <taxon>Pseudomonadati</taxon>
        <taxon>Pseudomonadota</taxon>
        <taxon>Gammaproteobacteria</taxon>
        <taxon>Chromatiales</taxon>
        <taxon>Chromatiaceae</taxon>
        <taxon>Thiorhodococcus</taxon>
    </lineage>
</organism>
<dbReference type="Gene3D" id="3.30.1490.20">
    <property type="entry name" value="ATP-grasp fold, A domain"/>
    <property type="match status" value="1"/>
</dbReference>
<dbReference type="InterPro" id="IPR013651">
    <property type="entry name" value="ATP-grasp_RimK-type"/>
</dbReference>
<gene>
    <name evidence="7" type="ORF">ThidrDRAFT_1783</name>
</gene>
<keyword evidence="7" id="KW-0436">Ligase</keyword>
<name>G2E0H0_9GAMM</name>
<keyword evidence="2 5" id="KW-0547">Nucleotide-binding</keyword>
<evidence type="ECO:0000256" key="5">
    <source>
        <dbReference type="PROSITE-ProRule" id="PRU00409"/>
    </source>
</evidence>
<dbReference type="Pfam" id="PF08443">
    <property type="entry name" value="RimK"/>
    <property type="match status" value="1"/>
</dbReference>
<reference evidence="7 8" key="1">
    <citation type="submission" date="2011-06" db="EMBL/GenBank/DDBJ databases">
        <title>The draft genome of Thiorhodococcus drewsii AZ1.</title>
        <authorList>
            <consortium name="US DOE Joint Genome Institute (JGI-PGF)"/>
            <person name="Lucas S."/>
            <person name="Han J."/>
            <person name="Lapidus A."/>
            <person name="Cheng J.-F."/>
            <person name="Goodwin L."/>
            <person name="Pitluck S."/>
            <person name="Peters L."/>
            <person name="Land M.L."/>
            <person name="Hauser L."/>
            <person name="Vogl K."/>
            <person name="Liu Z."/>
            <person name="Imhoff J."/>
            <person name="Thiel V."/>
            <person name="Frigaard N.-U."/>
            <person name="Bryant D.A."/>
            <person name="Woyke T.J."/>
        </authorList>
    </citation>
    <scope>NUCLEOTIDE SEQUENCE [LARGE SCALE GENOMIC DNA]</scope>
    <source>
        <strain evidence="7 8">AZ1</strain>
    </source>
</reference>
<protein>
    <submittedName>
        <fullName evidence="7">Alpha-L-glutamate ligase, RimK family</fullName>
    </submittedName>
</protein>
<dbReference type="AlphaFoldDB" id="G2E0H0"/>
<keyword evidence="4" id="KW-0464">Manganese</keyword>
<proteinExistence type="predicted"/>
<dbReference type="Gene3D" id="3.40.50.20">
    <property type="match status" value="1"/>
</dbReference>
<accession>G2E0H0</accession>
<dbReference type="Proteomes" id="UP000004200">
    <property type="component" value="Unassembled WGS sequence"/>
</dbReference>
<keyword evidence="8" id="KW-1185">Reference proteome</keyword>
<dbReference type="PROSITE" id="PS50975">
    <property type="entry name" value="ATP_GRASP"/>
    <property type="match status" value="1"/>
</dbReference>
<feature type="domain" description="ATP-grasp" evidence="6">
    <location>
        <begin position="111"/>
        <end position="296"/>
    </location>
</feature>